<dbReference type="EMBL" id="FPHF01000058">
    <property type="protein sequence ID" value="SFV61026.1"/>
    <property type="molecule type" value="Genomic_DNA"/>
</dbReference>
<gene>
    <name evidence="7" type="ORF">MNB_SM-4-247</name>
</gene>
<dbReference type="InterPro" id="IPR002828">
    <property type="entry name" value="SurE-like_Pase/nucleotidase"/>
</dbReference>
<keyword evidence="2" id="KW-0963">Cytoplasm</keyword>
<protein>
    <submittedName>
        <fullName evidence="7">5-nucleotidase SurE</fullName>
        <ecNumber evidence="7">3.1.3.5</ecNumber>
    </submittedName>
</protein>
<feature type="domain" description="Survival protein SurE-like phosphatase/nucleotidase" evidence="6">
    <location>
        <begin position="40"/>
        <end position="160"/>
    </location>
</feature>
<comment type="similarity">
    <text evidence="1">Belongs to the SurE nucleotidase family.</text>
</comment>
<dbReference type="EC" id="3.1.3.5" evidence="7"/>
<evidence type="ECO:0000256" key="3">
    <source>
        <dbReference type="ARBA" id="ARBA00022723"/>
    </source>
</evidence>
<evidence type="ECO:0000313" key="7">
    <source>
        <dbReference type="EMBL" id="SFV61026.1"/>
    </source>
</evidence>
<dbReference type="GO" id="GO:0004309">
    <property type="term" value="F:exopolyphosphatase activity"/>
    <property type="evidence" value="ECO:0007669"/>
    <property type="project" value="TreeGrafter"/>
</dbReference>
<dbReference type="GO" id="GO:0008253">
    <property type="term" value="F:5'-nucleotidase activity"/>
    <property type="evidence" value="ECO:0007669"/>
    <property type="project" value="UniProtKB-EC"/>
</dbReference>
<dbReference type="NCBIfam" id="TIGR00087">
    <property type="entry name" value="surE"/>
    <property type="match status" value="1"/>
</dbReference>
<evidence type="ECO:0000256" key="1">
    <source>
        <dbReference type="ARBA" id="ARBA00011062"/>
    </source>
</evidence>
<dbReference type="GO" id="GO:0008254">
    <property type="term" value="F:3'-nucleotidase activity"/>
    <property type="evidence" value="ECO:0007669"/>
    <property type="project" value="TreeGrafter"/>
</dbReference>
<dbReference type="HAMAP" id="MF_00060">
    <property type="entry name" value="SurE"/>
    <property type="match status" value="1"/>
</dbReference>
<dbReference type="GO" id="GO:0000166">
    <property type="term" value="F:nucleotide binding"/>
    <property type="evidence" value="ECO:0007669"/>
    <property type="project" value="UniProtKB-KW"/>
</dbReference>
<accession>A0A1W1C5H3</accession>
<dbReference type="InterPro" id="IPR030048">
    <property type="entry name" value="SurE"/>
</dbReference>
<reference evidence="7" key="1">
    <citation type="submission" date="2016-10" db="EMBL/GenBank/DDBJ databases">
        <authorList>
            <person name="de Groot N.N."/>
        </authorList>
    </citation>
    <scope>NUCLEOTIDE SEQUENCE</scope>
</reference>
<evidence type="ECO:0000259" key="6">
    <source>
        <dbReference type="Pfam" id="PF01975"/>
    </source>
</evidence>
<proteinExistence type="inferred from homology"/>
<dbReference type="SUPFAM" id="SSF64167">
    <property type="entry name" value="SurE-like"/>
    <property type="match status" value="1"/>
</dbReference>
<dbReference type="PANTHER" id="PTHR30457">
    <property type="entry name" value="5'-NUCLEOTIDASE SURE"/>
    <property type="match status" value="1"/>
</dbReference>
<dbReference type="PANTHER" id="PTHR30457:SF12">
    <property type="entry name" value="5'_3'-NUCLEOTIDASE SURE"/>
    <property type="match status" value="1"/>
</dbReference>
<keyword evidence="4" id="KW-0547">Nucleotide-binding</keyword>
<keyword evidence="5 7" id="KW-0378">Hydrolase</keyword>
<dbReference type="AlphaFoldDB" id="A0A1W1C5H3"/>
<evidence type="ECO:0000256" key="4">
    <source>
        <dbReference type="ARBA" id="ARBA00022741"/>
    </source>
</evidence>
<organism evidence="7">
    <name type="scientific">hydrothermal vent metagenome</name>
    <dbReference type="NCBI Taxonomy" id="652676"/>
    <lineage>
        <taxon>unclassified sequences</taxon>
        <taxon>metagenomes</taxon>
        <taxon>ecological metagenomes</taxon>
    </lineage>
</organism>
<evidence type="ECO:0000256" key="2">
    <source>
        <dbReference type="ARBA" id="ARBA00022490"/>
    </source>
</evidence>
<name>A0A1W1C5H3_9ZZZZ</name>
<sequence>MNKKYKILITNDDGYEANGLLCLVDALRELEDVEVTVVAPANCIYLSLSTMFENEKPDLVVSGINRGSNMGEDITYSGTAAGAMEGVLHDVPAIAISQVMDFSDPSGDFRLAHKTIKKLVSKIREGSFPLPARQFLNINIPSNKQEAEIKVTYAGYRHYANDSHLHRNPRGEEFHWLGLHPLDFSSREGKTGMTDFDAIESGYISITPIMLDLSAYKSMKALEEWL</sequence>
<evidence type="ECO:0000256" key="5">
    <source>
        <dbReference type="ARBA" id="ARBA00022801"/>
    </source>
</evidence>
<dbReference type="GO" id="GO:0046872">
    <property type="term" value="F:metal ion binding"/>
    <property type="evidence" value="ECO:0007669"/>
    <property type="project" value="UniProtKB-KW"/>
</dbReference>
<dbReference type="Pfam" id="PF01975">
    <property type="entry name" value="SurE"/>
    <property type="match status" value="1"/>
</dbReference>
<dbReference type="InterPro" id="IPR036523">
    <property type="entry name" value="SurE-like_sf"/>
</dbReference>
<dbReference type="Gene3D" id="3.40.1210.10">
    <property type="entry name" value="Survival protein SurE-like phosphatase/nucleotidase"/>
    <property type="match status" value="2"/>
</dbReference>
<keyword evidence="3" id="KW-0479">Metal-binding</keyword>